<protein>
    <submittedName>
        <fullName evidence="1">Uncharacterized protein</fullName>
    </submittedName>
</protein>
<dbReference type="AlphaFoldDB" id="W7YIS7"/>
<reference evidence="1 2" key="1">
    <citation type="journal article" date="2014" name="Genome Announc.">
        <title>Draft Genome Sequence of Paenibacillus pini JCM 16418T, Isolated from the Rhizosphere of Pine Tree.</title>
        <authorList>
            <person name="Yuki M."/>
            <person name="Oshima K."/>
            <person name="Suda W."/>
            <person name="Oshida Y."/>
            <person name="Kitamura K."/>
            <person name="Iida Y."/>
            <person name="Hattori M."/>
            <person name="Ohkuma M."/>
        </authorList>
    </citation>
    <scope>NUCLEOTIDE SEQUENCE [LARGE SCALE GENOMIC DNA]</scope>
    <source>
        <strain evidence="1 2">JCM 16418</strain>
    </source>
</reference>
<name>W7YIS7_9BACL</name>
<dbReference type="EMBL" id="BAVZ01000038">
    <property type="protein sequence ID" value="GAF10800.1"/>
    <property type="molecule type" value="Genomic_DNA"/>
</dbReference>
<comment type="caution">
    <text evidence="1">The sequence shown here is derived from an EMBL/GenBank/DDBJ whole genome shotgun (WGS) entry which is preliminary data.</text>
</comment>
<proteinExistence type="predicted"/>
<gene>
    <name evidence="1" type="ORF">JCM16418_5022</name>
</gene>
<dbReference type="STRING" id="1236976.JCM16418_5022"/>
<evidence type="ECO:0000313" key="2">
    <source>
        <dbReference type="Proteomes" id="UP000019364"/>
    </source>
</evidence>
<accession>W7YIS7</accession>
<sequence length="88" mass="9857">MSNVHSILFKELNEKDDVYMETLYQVTVVTKKKEIILDKKLVSVDQENAKFEAGLYDVLSTKGLTPSDVTVIVATLGKVAVDKEPKEK</sequence>
<keyword evidence="2" id="KW-1185">Reference proteome</keyword>
<organism evidence="1 2">
    <name type="scientific">Paenibacillus pini JCM 16418</name>
    <dbReference type="NCBI Taxonomy" id="1236976"/>
    <lineage>
        <taxon>Bacteria</taxon>
        <taxon>Bacillati</taxon>
        <taxon>Bacillota</taxon>
        <taxon>Bacilli</taxon>
        <taxon>Bacillales</taxon>
        <taxon>Paenibacillaceae</taxon>
        <taxon>Paenibacillus</taxon>
    </lineage>
</organism>
<evidence type="ECO:0000313" key="1">
    <source>
        <dbReference type="EMBL" id="GAF10800.1"/>
    </source>
</evidence>
<dbReference type="Proteomes" id="UP000019364">
    <property type="component" value="Unassembled WGS sequence"/>
</dbReference>